<proteinExistence type="predicted"/>
<keyword evidence="2" id="KW-1185">Reference proteome</keyword>
<accession>A0A813YYV1</accession>
<comment type="caution">
    <text evidence="1">The sequence shown here is derived from an EMBL/GenBank/DDBJ whole genome shotgun (WGS) entry which is preliminary data.</text>
</comment>
<gene>
    <name evidence="1" type="ORF">OXX778_LOCUS10907</name>
</gene>
<protein>
    <submittedName>
        <fullName evidence="1">Uncharacterized protein</fullName>
    </submittedName>
</protein>
<sequence>MNELNERFFNTAIQSQNPLIDELMDEYLEINEARL</sequence>
<evidence type="ECO:0000313" key="2">
    <source>
        <dbReference type="Proteomes" id="UP000663879"/>
    </source>
</evidence>
<dbReference type="EMBL" id="CAJNOC010001785">
    <property type="protein sequence ID" value="CAF0890948.1"/>
    <property type="molecule type" value="Genomic_DNA"/>
</dbReference>
<reference evidence="1" key="1">
    <citation type="submission" date="2021-02" db="EMBL/GenBank/DDBJ databases">
        <authorList>
            <person name="Nowell W R."/>
        </authorList>
    </citation>
    <scope>NUCLEOTIDE SEQUENCE</scope>
    <source>
        <strain evidence="1">Ploen Becks lab</strain>
    </source>
</reference>
<dbReference type="Proteomes" id="UP000663879">
    <property type="component" value="Unassembled WGS sequence"/>
</dbReference>
<evidence type="ECO:0000313" key="1">
    <source>
        <dbReference type="EMBL" id="CAF0890948.1"/>
    </source>
</evidence>
<organism evidence="1 2">
    <name type="scientific">Brachionus calyciflorus</name>
    <dbReference type="NCBI Taxonomy" id="104777"/>
    <lineage>
        <taxon>Eukaryota</taxon>
        <taxon>Metazoa</taxon>
        <taxon>Spiralia</taxon>
        <taxon>Gnathifera</taxon>
        <taxon>Rotifera</taxon>
        <taxon>Eurotatoria</taxon>
        <taxon>Monogononta</taxon>
        <taxon>Pseudotrocha</taxon>
        <taxon>Ploima</taxon>
        <taxon>Brachionidae</taxon>
        <taxon>Brachionus</taxon>
    </lineage>
</organism>
<feature type="non-terminal residue" evidence="1">
    <location>
        <position position="35"/>
    </location>
</feature>
<name>A0A813YYV1_9BILA</name>
<dbReference type="AlphaFoldDB" id="A0A813YYV1"/>